<feature type="region of interest" description="Disordered" evidence="1">
    <location>
        <begin position="45"/>
        <end position="69"/>
    </location>
</feature>
<gene>
    <name evidence="3" type="ORF">BCR33DRAFT_718558</name>
</gene>
<sequence length="376" mass="40302">MLLIQFALFATLIHAFAAPPAVKSQGSKHTAPTGHKHHVKYIVSHPPKHHHSSHSETVHPTPTPTPSEHHSVYIITDWIPDETSALPSVTDTASTTPETTTTSTSTTETATTSTTTSNTETTTTSTSTSETTSSSTTTFTTFATTVDVKASSTCTNEVTVIVDEWIDDEIQAPTISSPSGILITGLDTGIAPVTSIGTDRTEAPTQSASISSSDEAGLDGICNPSTRLNCQSPLWCFRPPSADEPAPPGAYGFCKAPLVVPSPTDRFYIKSVDYNTCYNFESKAFEVCPSSLNPPDASFITMTILINPVFEEKSGRLLYEGGCFTVDSDTWTVSLKPCDLHQDPLAGQTFTAVIIPTAFHKNRLGREKVGLEKVFI</sequence>
<organism evidence="3 4">
    <name type="scientific">Rhizoclosmatium globosum</name>
    <dbReference type="NCBI Taxonomy" id="329046"/>
    <lineage>
        <taxon>Eukaryota</taxon>
        <taxon>Fungi</taxon>
        <taxon>Fungi incertae sedis</taxon>
        <taxon>Chytridiomycota</taxon>
        <taxon>Chytridiomycota incertae sedis</taxon>
        <taxon>Chytridiomycetes</taxon>
        <taxon>Chytridiales</taxon>
        <taxon>Chytriomycetaceae</taxon>
        <taxon>Rhizoclosmatium</taxon>
    </lineage>
</organism>
<reference evidence="3 4" key="1">
    <citation type="submission" date="2016-07" db="EMBL/GenBank/DDBJ databases">
        <title>Pervasive Adenine N6-methylation of Active Genes in Fungi.</title>
        <authorList>
            <consortium name="DOE Joint Genome Institute"/>
            <person name="Mondo S.J."/>
            <person name="Dannebaum R.O."/>
            <person name="Kuo R.C."/>
            <person name="Labutti K."/>
            <person name="Haridas S."/>
            <person name="Kuo A."/>
            <person name="Salamov A."/>
            <person name="Ahrendt S.R."/>
            <person name="Lipzen A."/>
            <person name="Sullivan W."/>
            <person name="Andreopoulos W.B."/>
            <person name="Clum A."/>
            <person name="Lindquist E."/>
            <person name="Daum C."/>
            <person name="Ramamoorthy G.K."/>
            <person name="Gryganskyi A."/>
            <person name="Culley D."/>
            <person name="Magnuson J.K."/>
            <person name="James T.Y."/>
            <person name="O'Malley M.A."/>
            <person name="Stajich J.E."/>
            <person name="Spatafora J.W."/>
            <person name="Visel A."/>
            <person name="Grigoriev I.V."/>
        </authorList>
    </citation>
    <scope>NUCLEOTIDE SEQUENCE [LARGE SCALE GENOMIC DNA]</scope>
    <source>
        <strain evidence="3 4">JEL800</strain>
    </source>
</reference>
<evidence type="ECO:0000256" key="1">
    <source>
        <dbReference type="SAM" id="MobiDB-lite"/>
    </source>
</evidence>
<feature type="chain" id="PRO_5012237494" evidence="2">
    <location>
        <begin position="18"/>
        <end position="376"/>
    </location>
</feature>
<proteinExistence type="predicted"/>
<comment type="caution">
    <text evidence="3">The sequence shown here is derived from an EMBL/GenBank/DDBJ whole genome shotgun (WGS) entry which is preliminary data.</text>
</comment>
<dbReference type="EMBL" id="MCGO01000030">
    <property type="protein sequence ID" value="ORY41897.1"/>
    <property type="molecule type" value="Genomic_DNA"/>
</dbReference>
<accession>A0A1Y2C4S7</accession>
<evidence type="ECO:0000313" key="4">
    <source>
        <dbReference type="Proteomes" id="UP000193642"/>
    </source>
</evidence>
<feature type="compositionally biased region" description="Low complexity" evidence="1">
    <location>
        <begin position="92"/>
        <end position="137"/>
    </location>
</feature>
<feature type="signal peptide" evidence="2">
    <location>
        <begin position="1"/>
        <end position="17"/>
    </location>
</feature>
<dbReference type="AlphaFoldDB" id="A0A1Y2C4S7"/>
<name>A0A1Y2C4S7_9FUNG</name>
<feature type="region of interest" description="Disordered" evidence="1">
    <location>
        <begin position="84"/>
        <end position="137"/>
    </location>
</feature>
<evidence type="ECO:0000313" key="3">
    <source>
        <dbReference type="EMBL" id="ORY41897.1"/>
    </source>
</evidence>
<evidence type="ECO:0000256" key="2">
    <source>
        <dbReference type="SAM" id="SignalP"/>
    </source>
</evidence>
<protein>
    <submittedName>
        <fullName evidence="3">Uncharacterized protein</fullName>
    </submittedName>
</protein>
<dbReference type="Proteomes" id="UP000193642">
    <property type="component" value="Unassembled WGS sequence"/>
</dbReference>
<keyword evidence="4" id="KW-1185">Reference proteome</keyword>
<keyword evidence="2" id="KW-0732">Signal</keyword>